<dbReference type="GO" id="GO:0030163">
    <property type="term" value="P:protein catabolic process"/>
    <property type="evidence" value="ECO:0007669"/>
    <property type="project" value="InterPro"/>
</dbReference>
<dbReference type="GO" id="GO:0005524">
    <property type="term" value="F:ATP binding"/>
    <property type="evidence" value="ECO:0007669"/>
    <property type="project" value="InterPro"/>
</dbReference>
<keyword evidence="2" id="KW-0720">Serine protease</keyword>
<protein>
    <recommendedName>
        <fullName evidence="2">endopeptidase La</fullName>
        <ecNumber evidence="2">3.4.21.53</ecNumber>
    </recommendedName>
</protein>
<evidence type="ECO:0000313" key="5">
    <source>
        <dbReference type="Proteomes" id="UP000190162"/>
    </source>
</evidence>
<dbReference type="GO" id="GO:0004176">
    <property type="term" value="F:ATP-dependent peptidase activity"/>
    <property type="evidence" value="ECO:0007669"/>
    <property type="project" value="UniProtKB-UniRule"/>
</dbReference>
<dbReference type="InterPro" id="IPR046843">
    <property type="entry name" value="LonB_AAA-LID"/>
</dbReference>
<accession>A0A1T4ULN8</accession>
<feature type="active site" evidence="2">
    <location>
        <position position="491"/>
    </location>
</feature>
<comment type="similarity">
    <text evidence="2">Belongs to the peptidase S16 family.</text>
</comment>
<dbReference type="PRINTS" id="PR00830">
    <property type="entry name" value="ENDOLAPTASE"/>
</dbReference>
<gene>
    <name evidence="4" type="ORF">SAMN02745132_01999</name>
</gene>
<name>A0A1T4ULN8_9GAMM</name>
<dbReference type="InterPro" id="IPR008269">
    <property type="entry name" value="Lon_proteolytic"/>
</dbReference>
<evidence type="ECO:0000256" key="1">
    <source>
        <dbReference type="ARBA" id="ARBA00022670"/>
    </source>
</evidence>
<dbReference type="Proteomes" id="UP000190162">
    <property type="component" value="Unassembled WGS sequence"/>
</dbReference>
<keyword evidence="1 2" id="KW-0645">Protease</keyword>
<dbReference type="PANTHER" id="PTHR10046">
    <property type="entry name" value="ATP DEPENDENT LON PROTEASE FAMILY MEMBER"/>
    <property type="match status" value="1"/>
</dbReference>
<evidence type="ECO:0000259" key="3">
    <source>
        <dbReference type="PROSITE" id="PS51786"/>
    </source>
</evidence>
<dbReference type="GO" id="GO:0004252">
    <property type="term" value="F:serine-type endopeptidase activity"/>
    <property type="evidence" value="ECO:0007669"/>
    <property type="project" value="UniProtKB-UniRule"/>
</dbReference>
<feature type="domain" description="Lon proteolytic" evidence="3">
    <location>
        <begin position="356"/>
        <end position="553"/>
    </location>
</feature>
<dbReference type="Gene3D" id="1.10.8.60">
    <property type="match status" value="1"/>
</dbReference>
<dbReference type="InterPro" id="IPR027417">
    <property type="entry name" value="P-loop_NTPase"/>
</dbReference>
<comment type="catalytic activity">
    <reaction evidence="2">
        <text>Hydrolysis of proteins in presence of ATP.</text>
        <dbReference type="EC" id="3.4.21.53"/>
    </reaction>
</comment>
<dbReference type="Gene3D" id="3.40.50.300">
    <property type="entry name" value="P-loop containing nucleotide triphosphate hydrolases"/>
    <property type="match status" value="1"/>
</dbReference>
<dbReference type="Pfam" id="PF20436">
    <property type="entry name" value="LonB_AAA-LID"/>
    <property type="match status" value="1"/>
</dbReference>
<dbReference type="EC" id="3.4.21.53" evidence="2"/>
<dbReference type="AlphaFoldDB" id="A0A1T4ULN8"/>
<organism evidence="4 5">
    <name type="scientific">Enterovibrio nigricans DSM 22720</name>
    <dbReference type="NCBI Taxonomy" id="1121868"/>
    <lineage>
        <taxon>Bacteria</taxon>
        <taxon>Pseudomonadati</taxon>
        <taxon>Pseudomonadota</taxon>
        <taxon>Gammaproteobacteria</taxon>
        <taxon>Vibrionales</taxon>
        <taxon>Vibrionaceae</taxon>
        <taxon>Enterovibrio</taxon>
    </lineage>
</organism>
<dbReference type="Pfam" id="PF05362">
    <property type="entry name" value="Lon_C"/>
    <property type="match status" value="1"/>
</dbReference>
<dbReference type="InterPro" id="IPR041699">
    <property type="entry name" value="AAA_32"/>
</dbReference>
<proteinExistence type="inferred from homology"/>
<dbReference type="Gene3D" id="3.30.230.10">
    <property type="match status" value="1"/>
</dbReference>
<dbReference type="InterPro" id="IPR027065">
    <property type="entry name" value="Lon_Prtase"/>
</dbReference>
<feature type="active site" evidence="2">
    <location>
        <position position="448"/>
    </location>
</feature>
<evidence type="ECO:0000313" key="4">
    <source>
        <dbReference type="EMBL" id="SKA53573.1"/>
    </source>
</evidence>
<dbReference type="InterPro" id="IPR020568">
    <property type="entry name" value="Ribosomal_Su5_D2-typ_SF"/>
</dbReference>
<evidence type="ECO:0000256" key="2">
    <source>
        <dbReference type="PROSITE-ProRule" id="PRU01122"/>
    </source>
</evidence>
<keyword evidence="5" id="KW-1185">Reference proteome</keyword>
<dbReference type="EMBL" id="FUXU01000020">
    <property type="protein sequence ID" value="SKA53573.1"/>
    <property type="molecule type" value="Genomic_DNA"/>
</dbReference>
<dbReference type="SUPFAM" id="SSF54211">
    <property type="entry name" value="Ribosomal protein S5 domain 2-like"/>
    <property type="match status" value="1"/>
</dbReference>
<keyword evidence="2" id="KW-0378">Hydrolase</keyword>
<dbReference type="GO" id="GO:0006508">
    <property type="term" value="P:proteolysis"/>
    <property type="evidence" value="ECO:0007669"/>
    <property type="project" value="UniProtKB-KW"/>
</dbReference>
<dbReference type="InterPro" id="IPR014721">
    <property type="entry name" value="Ribsml_uS5_D2-typ_fold_subgr"/>
</dbReference>
<reference evidence="5" key="1">
    <citation type="submission" date="2017-02" db="EMBL/GenBank/DDBJ databases">
        <authorList>
            <person name="Varghese N."/>
            <person name="Submissions S."/>
        </authorList>
    </citation>
    <scope>NUCLEOTIDE SEQUENCE [LARGE SCALE GENOMIC DNA]</scope>
    <source>
        <strain evidence="5">DSM 22720</strain>
    </source>
</reference>
<dbReference type="PROSITE" id="PS51786">
    <property type="entry name" value="LON_PROTEOLYTIC"/>
    <property type="match status" value="1"/>
</dbReference>
<dbReference type="Pfam" id="PF13654">
    <property type="entry name" value="AAA_32"/>
    <property type="match status" value="1"/>
</dbReference>
<sequence>MSALSRPNVSRFLTGVYLRYFETTDSFILAAMTINTKLNPKRMQEVSWQSVVPQFSHVEQHIENYASLKSAFPCAIQPRLINSVQRLVHEHHFPRLLLVTAPDVADYFSILKSVVDDCTSSSNMPVVEAELVDEIQLFGTVYPNKDDVTTSRKAEGLLHKANGGVLLISLTSIVSHPNMWSRLKSVLSTNTLPWKSAKPDVYCELPEPETVSVRVIILGDRSLMADFESGEPELHKLAIYTEYEQDIYLTDETAESYLSVLKGFQERYRVKPLTSGAAKRFMQAGARYSEDQSRMPLCPLWIQSLLREADFHASGSEITDEDVQTAIDAKYYRESYLPLRAVDDIHKGQVFIDTRGEHIGQVNGLTVIEMPGHPMAYGEPARISCVVHFGDGDISDVERKAELAGNIHAKGMMIMQAFVSAALDLDEPLPYSASIVFEQSYCEVDGDSASLAELCAFVSALSQTPINQSIAITGAVDQFGRVQAVGGINEKIEGFYHICEHRGLTGEQGVILPNTNLDALCLNKDVANAMRDGKFHIWAVEHVEEAFPLITGLPFSGDEENETETLLDKIANRIDIFHHGEHRHTSLINKLKNWLNHH</sequence>